<dbReference type="OrthoDB" id="3035878at2759"/>
<evidence type="ECO:0000259" key="1">
    <source>
        <dbReference type="Pfam" id="PF12937"/>
    </source>
</evidence>
<dbReference type="EMBL" id="JACGCI010000006">
    <property type="protein sequence ID" value="KAF6763362.1"/>
    <property type="molecule type" value="Genomic_DNA"/>
</dbReference>
<dbReference type="AlphaFoldDB" id="A0A8H6IFR4"/>
<proteinExistence type="predicted"/>
<dbReference type="SUPFAM" id="SSF81383">
    <property type="entry name" value="F-box domain"/>
    <property type="match status" value="1"/>
</dbReference>
<dbReference type="Gene3D" id="3.80.10.10">
    <property type="entry name" value="Ribonuclease Inhibitor"/>
    <property type="match status" value="1"/>
</dbReference>
<dbReference type="EMBL" id="JACGCI010000006">
    <property type="protein sequence ID" value="KAF6763366.1"/>
    <property type="molecule type" value="Genomic_DNA"/>
</dbReference>
<dbReference type="Gene3D" id="1.20.1280.50">
    <property type="match status" value="1"/>
</dbReference>
<dbReference type="Proteomes" id="UP000521943">
    <property type="component" value="Unassembled WGS sequence"/>
</dbReference>
<evidence type="ECO:0000313" key="2">
    <source>
        <dbReference type="EMBL" id="KAF6763362.1"/>
    </source>
</evidence>
<evidence type="ECO:0000313" key="4">
    <source>
        <dbReference type="Proteomes" id="UP000521943"/>
    </source>
</evidence>
<dbReference type="InterPro" id="IPR036047">
    <property type="entry name" value="F-box-like_dom_sf"/>
</dbReference>
<dbReference type="InterPro" id="IPR032675">
    <property type="entry name" value="LRR_dom_sf"/>
</dbReference>
<comment type="caution">
    <text evidence="2">The sequence shown here is derived from an EMBL/GenBank/DDBJ whole genome shotgun (WGS) entry which is preliminary data.</text>
</comment>
<dbReference type="Pfam" id="PF12937">
    <property type="entry name" value="F-box-like"/>
    <property type="match status" value="1"/>
</dbReference>
<name>A0A8H6IFR4_9AGAR</name>
<evidence type="ECO:0000313" key="3">
    <source>
        <dbReference type="EMBL" id="KAF6763366.1"/>
    </source>
</evidence>
<organism evidence="2 4">
    <name type="scientific">Ephemerocybe angulata</name>
    <dbReference type="NCBI Taxonomy" id="980116"/>
    <lineage>
        <taxon>Eukaryota</taxon>
        <taxon>Fungi</taxon>
        <taxon>Dikarya</taxon>
        <taxon>Basidiomycota</taxon>
        <taxon>Agaricomycotina</taxon>
        <taxon>Agaricomycetes</taxon>
        <taxon>Agaricomycetidae</taxon>
        <taxon>Agaricales</taxon>
        <taxon>Agaricineae</taxon>
        <taxon>Psathyrellaceae</taxon>
        <taxon>Ephemerocybe</taxon>
    </lineage>
</organism>
<accession>A0A8H6IFR4</accession>
<reference evidence="2 4" key="1">
    <citation type="submission" date="2020-07" db="EMBL/GenBank/DDBJ databases">
        <title>Comparative genomics of pyrophilous fungi reveals a link between fire events and developmental genes.</title>
        <authorList>
            <consortium name="DOE Joint Genome Institute"/>
            <person name="Steindorff A.S."/>
            <person name="Carver A."/>
            <person name="Calhoun S."/>
            <person name="Stillman K."/>
            <person name="Liu H."/>
            <person name="Lipzen A."/>
            <person name="Pangilinan J."/>
            <person name="Labutti K."/>
            <person name="Bruns T.D."/>
            <person name="Grigoriev I.V."/>
        </authorList>
    </citation>
    <scope>NUCLEOTIDE SEQUENCE [LARGE SCALE GENOMIC DNA]</scope>
    <source>
        <strain evidence="2 4">CBS 144469</strain>
    </source>
</reference>
<dbReference type="SUPFAM" id="SSF52047">
    <property type="entry name" value="RNI-like"/>
    <property type="match status" value="1"/>
</dbReference>
<keyword evidence="4" id="KW-1185">Reference proteome</keyword>
<sequence>MDQHPDNFSHLLTTNAPLDEKATAHFQGRLRALEITLEQMSFGTKKHPKKEPDPAKELLALCLVCRRWREAALNTHRLWSSVDIACYFSPTVSRKVETWLNRSGALPKRLKILAGECEESTTPCHQCKLSNELARFLAEGPRLEHLALQCSTPLCLKGLLNVVKSHEDRSTAGSWDAIKSLRINFSQEWTEREPFNPADTVFLQLPPVTSLGLRLPPLPCLHRQSTGTYNPDLNYYEAVSDVGMALHIPKTTLARLSHLKLHCNWNGARVIDILRSTPSLHSLELGFDGTTQRFGDSSQIRKLLDNNLVFPNLQILRLCKSHCEVYEILQFIQTPSLLELDIDIYHEIANKNDPYTAHILGLLERSSASLRRLRISGTFGIYHVLGKILLSLPSLVHVTMDGVDLNSSVFSQLESATPPALPLLECFELFDANLDEFFLPVEVVIGYFESRKTMKQADGAPLVTTDVIVKTGSPATDFTISNGVVTMARGSAPGTSELQNERV</sequence>
<dbReference type="InterPro" id="IPR001810">
    <property type="entry name" value="F-box_dom"/>
</dbReference>
<protein>
    <recommendedName>
        <fullName evidence="1">F-box domain-containing protein</fullName>
    </recommendedName>
</protein>
<gene>
    <name evidence="2" type="ORF">DFP72DRAFT_841459</name>
    <name evidence="3" type="ORF">DFP72DRAFT_841462</name>
</gene>
<feature type="domain" description="F-box" evidence="1">
    <location>
        <begin position="54"/>
        <end position="84"/>
    </location>
</feature>